<dbReference type="EMBL" id="JABFUD020000020">
    <property type="protein sequence ID" value="KAI5064348.1"/>
    <property type="molecule type" value="Genomic_DNA"/>
</dbReference>
<comment type="caution">
    <text evidence="1">The sequence shown here is derived from an EMBL/GenBank/DDBJ whole genome shotgun (WGS) entry which is preliminary data.</text>
</comment>
<protein>
    <submittedName>
        <fullName evidence="1">Uncharacterized protein</fullName>
    </submittedName>
</protein>
<proteinExistence type="predicted"/>
<keyword evidence="2" id="KW-1185">Reference proteome</keyword>
<reference evidence="1" key="1">
    <citation type="submission" date="2021-01" db="EMBL/GenBank/DDBJ databases">
        <title>Adiantum capillus-veneris genome.</title>
        <authorList>
            <person name="Fang Y."/>
            <person name="Liao Q."/>
        </authorList>
    </citation>
    <scope>NUCLEOTIDE SEQUENCE</scope>
    <source>
        <strain evidence="1">H3</strain>
        <tissue evidence="1">Leaf</tissue>
    </source>
</reference>
<dbReference type="AlphaFoldDB" id="A0A9D4UAB0"/>
<sequence length="92" mass="9803">MELVQQSVLATNVIGLVSPYARATSSKLRASSHLPVRMRDTPVLSRNLGLKTKVLEQAVNVGNGKGESCACILAMLSSRPGHSNELAYSEPP</sequence>
<organism evidence="1 2">
    <name type="scientific">Adiantum capillus-veneris</name>
    <name type="common">Maidenhair fern</name>
    <dbReference type="NCBI Taxonomy" id="13818"/>
    <lineage>
        <taxon>Eukaryota</taxon>
        <taxon>Viridiplantae</taxon>
        <taxon>Streptophyta</taxon>
        <taxon>Embryophyta</taxon>
        <taxon>Tracheophyta</taxon>
        <taxon>Polypodiopsida</taxon>
        <taxon>Polypodiidae</taxon>
        <taxon>Polypodiales</taxon>
        <taxon>Pteridineae</taxon>
        <taxon>Pteridaceae</taxon>
        <taxon>Vittarioideae</taxon>
        <taxon>Adiantum</taxon>
    </lineage>
</organism>
<accession>A0A9D4UAB0</accession>
<evidence type="ECO:0000313" key="2">
    <source>
        <dbReference type="Proteomes" id="UP000886520"/>
    </source>
</evidence>
<name>A0A9D4UAB0_ADICA</name>
<dbReference type="Proteomes" id="UP000886520">
    <property type="component" value="Chromosome 20"/>
</dbReference>
<gene>
    <name evidence="1" type="ORF">GOP47_0021018</name>
</gene>
<evidence type="ECO:0000313" key="1">
    <source>
        <dbReference type="EMBL" id="KAI5064348.1"/>
    </source>
</evidence>